<feature type="domain" description="Aminotransferase class I/classII large" evidence="5">
    <location>
        <begin position="49"/>
        <end position="376"/>
    </location>
</feature>
<dbReference type="Pfam" id="PF00155">
    <property type="entry name" value="Aminotran_1_2"/>
    <property type="match status" value="1"/>
</dbReference>
<dbReference type="PANTHER" id="PTHR43643:SF3">
    <property type="entry name" value="HISTIDINOL-PHOSPHATE AMINOTRANSFERASE"/>
    <property type="match status" value="1"/>
</dbReference>
<organism evidence="6 7">
    <name type="scientific">Rhodocytophaga aerolata</name>
    <dbReference type="NCBI Taxonomy" id="455078"/>
    <lineage>
        <taxon>Bacteria</taxon>
        <taxon>Pseudomonadati</taxon>
        <taxon>Bacteroidota</taxon>
        <taxon>Cytophagia</taxon>
        <taxon>Cytophagales</taxon>
        <taxon>Rhodocytophagaceae</taxon>
        <taxon>Rhodocytophaga</taxon>
    </lineage>
</organism>
<dbReference type="EC" id="2.6.1.9" evidence="6"/>
<dbReference type="InterPro" id="IPR015424">
    <property type="entry name" value="PyrdxlP-dep_Trfase"/>
</dbReference>
<dbReference type="PROSITE" id="PS51318">
    <property type="entry name" value="TAT"/>
    <property type="match status" value="1"/>
</dbReference>
<evidence type="ECO:0000256" key="3">
    <source>
        <dbReference type="ARBA" id="ARBA00022679"/>
    </source>
</evidence>
<dbReference type="PANTHER" id="PTHR43643">
    <property type="entry name" value="HISTIDINOL-PHOSPHATE AMINOTRANSFERASE 2"/>
    <property type="match status" value="1"/>
</dbReference>
<dbReference type="InterPro" id="IPR015421">
    <property type="entry name" value="PyrdxlP-dep_Trfase_major"/>
</dbReference>
<evidence type="ECO:0000313" key="7">
    <source>
        <dbReference type="Proteomes" id="UP001168528"/>
    </source>
</evidence>
<comment type="similarity">
    <text evidence="1">Belongs to the class-II pyridoxal-phosphate-dependent aminotransferase family. Histidinol-phosphate aminotransferase subfamily.</text>
</comment>
<evidence type="ECO:0000259" key="5">
    <source>
        <dbReference type="Pfam" id="PF00155"/>
    </source>
</evidence>
<evidence type="ECO:0000313" key="6">
    <source>
        <dbReference type="EMBL" id="MDO1449997.1"/>
    </source>
</evidence>
<dbReference type="InterPro" id="IPR004839">
    <property type="entry name" value="Aminotransferase_I/II_large"/>
</dbReference>
<keyword evidence="7" id="KW-1185">Reference proteome</keyword>
<protein>
    <submittedName>
        <fullName evidence="6">Histidinol-phosphate transaminase</fullName>
        <ecNumber evidence="6">2.6.1.9</ecNumber>
    </submittedName>
</protein>
<evidence type="ECO:0000256" key="1">
    <source>
        <dbReference type="ARBA" id="ARBA00007970"/>
    </source>
</evidence>
<dbReference type="Proteomes" id="UP001168528">
    <property type="component" value="Unassembled WGS sequence"/>
</dbReference>
<dbReference type="SUPFAM" id="SSF53383">
    <property type="entry name" value="PLP-dependent transferases"/>
    <property type="match status" value="1"/>
</dbReference>
<evidence type="ECO:0000256" key="4">
    <source>
        <dbReference type="ARBA" id="ARBA00022898"/>
    </source>
</evidence>
<dbReference type="InterPro" id="IPR050106">
    <property type="entry name" value="HistidinolP_aminotransfase"/>
</dbReference>
<keyword evidence="3 6" id="KW-0808">Transferase</keyword>
<dbReference type="Gene3D" id="3.90.1150.10">
    <property type="entry name" value="Aspartate Aminotransferase, domain 1"/>
    <property type="match status" value="1"/>
</dbReference>
<keyword evidence="2 6" id="KW-0032">Aminotransferase</keyword>
<reference evidence="6" key="1">
    <citation type="submission" date="2023-07" db="EMBL/GenBank/DDBJ databases">
        <title>The genome sequence of Rhodocytophaga aerolata KACC 12507.</title>
        <authorList>
            <person name="Zhang X."/>
        </authorList>
    </citation>
    <scope>NUCLEOTIDE SEQUENCE</scope>
    <source>
        <strain evidence="6">KACC 12507</strain>
    </source>
</reference>
<evidence type="ECO:0000256" key="2">
    <source>
        <dbReference type="ARBA" id="ARBA00022576"/>
    </source>
</evidence>
<accession>A0ABT8RH10</accession>
<name>A0ABT8RH10_9BACT</name>
<comment type="caution">
    <text evidence="6">The sequence shown here is derived from an EMBL/GenBank/DDBJ whole genome shotgun (WGS) entry which is preliminary data.</text>
</comment>
<dbReference type="EMBL" id="JAUKPO010000024">
    <property type="protein sequence ID" value="MDO1449997.1"/>
    <property type="molecule type" value="Genomic_DNA"/>
</dbReference>
<gene>
    <name evidence="6" type="ORF">Q0590_27200</name>
</gene>
<keyword evidence="4" id="KW-0663">Pyridoxal phosphate</keyword>
<dbReference type="Gene3D" id="3.40.640.10">
    <property type="entry name" value="Type I PLP-dependent aspartate aminotransferase-like (Major domain)"/>
    <property type="match status" value="1"/>
</dbReference>
<dbReference type="InterPro" id="IPR006311">
    <property type="entry name" value="TAT_signal"/>
</dbReference>
<dbReference type="InterPro" id="IPR015422">
    <property type="entry name" value="PyrdxlP-dep_Trfase_small"/>
</dbReference>
<dbReference type="CDD" id="cd00609">
    <property type="entry name" value="AAT_like"/>
    <property type="match status" value="1"/>
</dbReference>
<proteinExistence type="inferred from homology"/>
<dbReference type="GO" id="GO:0004400">
    <property type="term" value="F:histidinol-phosphate transaminase activity"/>
    <property type="evidence" value="ECO:0007669"/>
    <property type="project" value="UniProtKB-EC"/>
</dbReference>
<dbReference type="RefSeq" id="WP_302040799.1">
    <property type="nucleotide sequence ID" value="NZ_JAUKPO010000024.1"/>
</dbReference>
<sequence length="381" mass="42147">METKINRRNWLKSGALMAAGLSLGTSKWNATDAHTGEVVSPLADRPVIKARLSSNENPFGPSQKARKALMEAIDDSYMYPREYTQQFKSMIAKEEGVTEEHILLGAGSSELLMASALNYTLKSGAGSSIISADPSYASLMRSASQYGSGWEKVALTKDYAHDLEAMEKKVSEKTSLVYICNPNNPTGTIVPAAKLASFCEVVSKKKPVFVDEAYIDYVDNPKKQSMMEAVRKGQNVIVARTFSKVHGFAGLRIGYVVALPETVKELSKYCTGGMNVCATSVRAAIASYTDADHLSYAIKKNAESRDFLYKVLKDAGYEYIPSHTNFVLFPLQMEGKRFTEEMMKRGVSIRNWEFDGKQWCRVSLGTMEQMQLFAGAFKELA</sequence>